<dbReference type="AlphaFoldDB" id="A0A3S0J6Z9"/>
<dbReference type="Proteomes" id="UP000267418">
    <property type="component" value="Unassembled WGS sequence"/>
</dbReference>
<dbReference type="PROSITE" id="PS51782">
    <property type="entry name" value="LYSM"/>
    <property type="match status" value="1"/>
</dbReference>
<sequence length="427" mass="45966">MILRAQGGRRRIASVVALAACVFSGLLGAQPSHVVQPGDTLWGISAQHYRQPGRWPEIQQRNNVGEPRRLHPGTVLYFADGRPLGEGEAMVLAVTGQAWQRRAGKPDVLVAQGMPVQAGDTLATGRDAFLTLGLPDGSRSVIPSSSTVELQTVGRDRVGLRLLGGGIESQVHKRASGQEFHIRSRALVLSVRGTQFRVREHGGRTVGEVIEGSVAVRSSPRSRQLVLEAGQGSVFDGGGSDPAGAEVRTLLAAPKFTSRAMSPTSPGVEVEQVPGAQGYRWRIAQDDSILAPLVEGSSASTSLALPKDLPPGFYYLRVAAVDAADLEGMPGELLFYMPSPTGSVRWKDDGRVELLWWGSPDRRYRLEISRDPDFAIRLVDLQDMQAGSAIVGPFVLGGRYHWRVSETEDGTHYGEPFTGGSIDVPVR</sequence>
<dbReference type="Pfam" id="PF04773">
    <property type="entry name" value="FecR"/>
    <property type="match status" value="1"/>
</dbReference>
<organism evidence="3 4">
    <name type="scientific">Variovorax gossypii</name>
    <dbReference type="NCBI Taxonomy" id="1679495"/>
    <lineage>
        <taxon>Bacteria</taxon>
        <taxon>Pseudomonadati</taxon>
        <taxon>Pseudomonadota</taxon>
        <taxon>Betaproteobacteria</taxon>
        <taxon>Burkholderiales</taxon>
        <taxon>Comamonadaceae</taxon>
        <taxon>Variovorax</taxon>
    </lineage>
</organism>
<evidence type="ECO:0000313" key="3">
    <source>
        <dbReference type="EMBL" id="RTQ32950.1"/>
    </source>
</evidence>
<dbReference type="Gene3D" id="2.60.40.10">
    <property type="entry name" value="Immunoglobulins"/>
    <property type="match status" value="1"/>
</dbReference>
<dbReference type="SUPFAM" id="SSF54106">
    <property type="entry name" value="LysM domain"/>
    <property type="match status" value="1"/>
</dbReference>
<evidence type="ECO:0000313" key="4">
    <source>
        <dbReference type="Proteomes" id="UP000267418"/>
    </source>
</evidence>
<reference evidence="3 4" key="1">
    <citation type="submission" date="2018-12" db="EMBL/GenBank/DDBJ databases">
        <title>The genome of Variovorax gossypii DSM 100435.</title>
        <authorList>
            <person name="Gao J."/>
            <person name="Sun J."/>
        </authorList>
    </citation>
    <scope>NUCLEOTIDE SEQUENCE [LARGE SCALE GENOMIC DNA]</scope>
    <source>
        <strain evidence="3 4">DSM 100435</strain>
    </source>
</reference>
<dbReference type="InterPro" id="IPR018392">
    <property type="entry name" value="LysM"/>
</dbReference>
<name>A0A3S0J6Z9_9BURK</name>
<dbReference type="InterPro" id="IPR036779">
    <property type="entry name" value="LysM_dom_sf"/>
</dbReference>
<gene>
    <name evidence="3" type="ORF">EJP69_19835</name>
</gene>
<protein>
    <submittedName>
        <fullName evidence="3">LysM peptidoglycan-binding domain-containing protein</fullName>
    </submittedName>
</protein>
<dbReference type="InterPro" id="IPR013783">
    <property type="entry name" value="Ig-like_fold"/>
</dbReference>
<dbReference type="PANTHER" id="PTHR38731">
    <property type="entry name" value="LIPL45-RELATED LIPOPROTEIN-RELATED"/>
    <property type="match status" value="1"/>
</dbReference>
<keyword evidence="4" id="KW-1185">Reference proteome</keyword>
<dbReference type="Pfam" id="PF01476">
    <property type="entry name" value="LysM"/>
    <property type="match status" value="1"/>
</dbReference>
<keyword evidence="1" id="KW-0732">Signal</keyword>
<dbReference type="InterPro" id="IPR006860">
    <property type="entry name" value="FecR"/>
</dbReference>
<feature type="domain" description="LysM" evidence="2">
    <location>
        <begin position="31"/>
        <end position="78"/>
    </location>
</feature>
<dbReference type="Gene3D" id="2.60.120.1440">
    <property type="match status" value="1"/>
</dbReference>
<dbReference type="SMART" id="SM00257">
    <property type="entry name" value="LysM"/>
    <property type="match status" value="1"/>
</dbReference>
<proteinExistence type="predicted"/>
<dbReference type="OrthoDB" id="9813091at2"/>
<dbReference type="EMBL" id="RXOE01000005">
    <property type="protein sequence ID" value="RTQ32950.1"/>
    <property type="molecule type" value="Genomic_DNA"/>
</dbReference>
<feature type="signal peptide" evidence="1">
    <location>
        <begin position="1"/>
        <end position="29"/>
    </location>
</feature>
<evidence type="ECO:0000256" key="1">
    <source>
        <dbReference type="SAM" id="SignalP"/>
    </source>
</evidence>
<accession>A0A3S0J6Z9</accession>
<comment type="caution">
    <text evidence="3">The sequence shown here is derived from an EMBL/GenBank/DDBJ whole genome shotgun (WGS) entry which is preliminary data.</text>
</comment>
<evidence type="ECO:0000259" key="2">
    <source>
        <dbReference type="PROSITE" id="PS51782"/>
    </source>
</evidence>
<feature type="chain" id="PRO_5018784050" evidence="1">
    <location>
        <begin position="30"/>
        <end position="427"/>
    </location>
</feature>
<dbReference type="PANTHER" id="PTHR38731:SF1">
    <property type="entry name" value="FECR PROTEIN DOMAIN-CONTAINING PROTEIN"/>
    <property type="match status" value="1"/>
</dbReference>
<dbReference type="Gene3D" id="3.10.350.10">
    <property type="entry name" value="LysM domain"/>
    <property type="match status" value="1"/>
</dbReference>
<dbReference type="CDD" id="cd00118">
    <property type="entry name" value="LysM"/>
    <property type="match status" value="1"/>
</dbReference>